<sequence length="245" mass="28642">MDWDEMDLLFCNVVDNLLLTDLPPIEIVFLHSSQIFAMVLQYKSTAVDPPAHLIRGVNSHENDVLIEKMTPIDVWFHVENMSSAHVYLKLRDDETLDDIPKPLLEDACQLVKANSIQGCKLPEVKVIYTMWSNLKKLPGMKPGEVAFHHPNIVRKVVVKKEKAIVNRLLKTEESVEYDYEWYKGSWEHQQFFKQKAEQKLQLEKKKEEERKRREANELKCYSSLMKTENMTANTDYSGYDSDTFM</sequence>
<dbReference type="PANTHER" id="PTHR13049:SF2">
    <property type="entry name" value="COILED-COIL DOMAIN-CONTAINING PROTEIN 25"/>
    <property type="match status" value="1"/>
</dbReference>
<accession>A0A5E4N8L4</accession>
<dbReference type="AlphaFoldDB" id="A0A5E4N8L4"/>
<dbReference type="EMBL" id="CABPRJ010001911">
    <property type="protein sequence ID" value="VVC41003.1"/>
    <property type="molecule type" value="Genomic_DNA"/>
</dbReference>
<evidence type="ECO:0000256" key="1">
    <source>
        <dbReference type="ARBA" id="ARBA00008998"/>
    </source>
</evidence>
<dbReference type="InterPro" id="IPR039730">
    <property type="entry name" value="Jlp2/Ccd25"/>
</dbReference>
<evidence type="ECO:0000259" key="5">
    <source>
        <dbReference type="Pfam" id="PF05670"/>
    </source>
</evidence>
<dbReference type="OrthoDB" id="200398at2759"/>
<gene>
    <name evidence="6" type="ORF">CINCED_3A007812</name>
</gene>
<evidence type="ECO:0000256" key="4">
    <source>
        <dbReference type="SAM" id="Coils"/>
    </source>
</evidence>
<evidence type="ECO:0000256" key="2">
    <source>
        <dbReference type="ARBA" id="ARBA00016700"/>
    </source>
</evidence>
<feature type="domain" description="NFACT RNA-binding" evidence="5">
    <location>
        <begin position="48"/>
        <end position="148"/>
    </location>
</feature>
<dbReference type="Proteomes" id="UP000325440">
    <property type="component" value="Unassembled WGS sequence"/>
</dbReference>
<keyword evidence="7" id="KW-1185">Reference proteome</keyword>
<dbReference type="PANTHER" id="PTHR13049">
    <property type="entry name" value="DUF814-RELATED"/>
    <property type="match status" value="1"/>
</dbReference>
<evidence type="ECO:0000256" key="3">
    <source>
        <dbReference type="ARBA" id="ARBA00024214"/>
    </source>
</evidence>
<comment type="similarity">
    <text evidence="1">Belongs to the CCDC25 family.</text>
</comment>
<keyword evidence="4" id="KW-0175">Coiled coil</keyword>
<reference evidence="6 7" key="1">
    <citation type="submission" date="2019-08" db="EMBL/GenBank/DDBJ databases">
        <authorList>
            <person name="Alioto T."/>
            <person name="Alioto T."/>
            <person name="Gomez Garrido J."/>
        </authorList>
    </citation>
    <scope>NUCLEOTIDE SEQUENCE [LARGE SCALE GENOMIC DNA]</scope>
</reference>
<evidence type="ECO:0000313" key="7">
    <source>
        <dbReference type="Proteomes" id="UP000325440"/>
    </source>
</evidence>
<comment type="subunit">
    <text evidence="3">Interacts (via cytoplasmic region) with ILK.</text>
</comment>
<evidence type="ECO:0000313" key="6">
    <source>
        <dbReference type="EMBL" id="VVC41003.1"/>
    </source>
</evidence>
<name>A0A5E4N8L4_9HEMI</name>
<dbReference type="InterPro" id="IPR008532">
    <property type="entry name" value="NFACT_RNA-bd"/>
</dbReference>
<dbReference type="Pfam" id="PF05670">
    <property type="entry name" value="NFACT-R_1"/>
    <property type="match status" value="1"/>
</dbReference>
<proteinExistence type="inferred from homology"/>
<feature type="coiled-coil region" evidence="4">
    <location>
        <begin position="188"/>
        <end position="219"/>
    </location>
</feature>
<protein>
    <recommendedName>
        <fullName evidence="2">Coiled-coil domain-containing protein 25</fullName>
    </recommendedName>
</protein>
<organism evidence="6 7">
    <name type="scientific">Cinara cedri</name>
    <dbReference type="NCBI Taxonomy" id="506608"/>
    <lineage>
        <taxon>Eukaryota</taxon>
        <taxon>Metazoa</taxon>
        <taxon>Ecdysozoa</taxon>
        <taxon>Arthropoda</taxon>
        <taxon>Hexapoda</taxon>
        <taxon>Insecta</taxon>
        <taxon>Pterygota</taxon>
        <taxon>Neoptera</taxon>
        <taxon>Paraneoptera</taxon>
        <taxon>Hemiptera</taxon>
        <taxon>Sternorrhyncha</taxon>
        <taxon>Aphidomorpha</taxon>
        <taxon>Aphidoidea</taxon>
        <taxon>Aphididae</taxon>
        <taxon>Lachninae</taxon>
        <taxon>Cinara</taxon>
    </lineage>
</organism>